<evidence type="ECO:0000256" key="1">
    <source>
        <dbReference type="ARBA" id="ARBA00004127"/>
    </source>
</evidence>
<keyword evidence="6" id="KW-0067">ATP-binding</keyword>
<dbReference type="InterPro" id="IPR023214">
    <property type="entry name" value="HAD_sf"/>
</dbReference>
<evidence type="ECO:0000256" key="3">
    <source>
        <dbReference type="ARBA" id="ARBA00022553"/>
    </source>
</evidence>
<feature type="transmembrane region" description="Helical" evidence="11">
    <location>
        <begin position="709"/>
        <end position="728"/>
    </location>
</feature>
<organism evidence="13">
    <name type="scientific">Caldilinea aerophila</name>
    <dbReference type="NCBI Taxonomy" id="133453"/>
    <lineage>
        <taxon>Bacteria</taxon>
        <taxon>Bacillati</taxon>
        <taxon>Chloroflexota</taxon>
        <taxon>Caldilineae</taxon>
        <taxon>Caldilineales</taxon>
        <taxon>Caldilineaceae</taxon>
        <taxon>Caldilinea</taxon>
    </lineage>
</organism>
<dbReference type="InterPro" id="IPR008250">
    <property type="entry name" value="ATPase_P-typ_transduc_dom_A_sf"/>
</dbReference>
<dbReference type="InterPro" id="IPR059000">
    <property type="entry name" value="ATPase_P-type_domA"/>
</dbReference>
<proteinExistence type="inferred from homology"/>
<dbReference type="SMART" id="SM00831">
    <property type="entry name" value="Cation_ATPase_N"/>
    <property type="match status" value="1"/>
</dbReference>
<dbReference type="InterPro" id="IPR004014">
    <property type="entry name" value="ATPase_P-typ_cation-transptr_N"/>
</dbReference>
<feature type="transmembrane region" description="Helical" evidence="11">
    <location>
        <begin position="250"/>
        <end position="271"/>
    </location>
</feature>
<dbReference type="InterPro" id="IPR036412">
    <property type="entry name" value="HAD-like_sf"/>
</dbReference>
<protein>
    <submittedName>
        <fullName evidence="13">Cation-transporting P-type ATPase</fullName>
    </submittedName>
</protein>
<keyword evidence="7" id="KW-0460">Magnesium</keyword>
<feature type="transmembrane region" description="Helical" evidence="11">
    <location>
        <begin position="773"/>
        <end position="792"/>
    </location>
</feature>
<reference evidence="13" key="1">
    <citation type="journal article" date="2020" name="mSystems">
        <title>Genome- and Community-Level Interaction Insights into Carbon Utilization and Element Cycling Functions of Hydrothermarchaeota in Hydrothermal Sediment.</title>
        <authorList>
            <person name="Zhou Z."/>
            <person name="Liu Y."/>
            <person name="Xu W."/>
            <person name="Pan J."/>
            <person name="Luo Z.H."/>
            <person name="Li M."/>
        </authorList>
    </citation>
    <scope>NUCLEOTIDE SEQUENCE [LARGE SCALE GENOMIC DNA]</scope>
    <source>
        <strain evidence="13">SpSt-289</strain>
    </source>
</reference>
<dbReference type="GO" id="GO:0016887">
    <property type="term" value="F:ATP hydrolysis activity"/>
    <property type="evidence" value="ECO:0007669"/>
    <property type="project" value="InterPro"/>
</dbReference>
<dbReference type="InterPro" id="IPR001757">
    <property type="entry name" value="P_typ_ATPase"/>
</dbReference>
<dbReference type="FunFam" id="2.70.150.10:FF:000160">
    <property type="entry name" value="Sarcoplasmic/endoplasmic reticulum calcium ATPase 1"/>
    <property type="match status" value="1"/>
</dbReference>
<keyword evidence="5" id="KW-0547">Nucleotide-binding</keyword>
<dbReference type="GO" id="GO:1902600">
    <property type="term" value="P:proton transmembrane transport"/>
    <property type="evidence" value="ECO:0007669"/>
    <property type="project" value="TreeGrafter"/>
</dbReference>
<keyword evidence="9 11" id="KW-1133">Transmembrane helix</keyword>
<feature type="transmembrane region" description="Helical" evidence="11">
    <location>
        <begin position="734"/>
        <end position="752"/>
    </location>
</feature>
<keyword evidence="10 11" id="KW-0472">Membrane</keyword>
<comment type="similarity">
    <text evidence="2">Belongs to the cation transport ATPase (P-type) (TC 3.A.3) family. Type IIA subfamily.</text>
</comment>
<dbReference type="Gene3D" id="1.20.1110.10">
    <property type="entry name" value="Calcium-transporting ATPase, transmembrane domain"/>
    <property type="match status" value="1"/>
</dbReference>
<dbReference type="PANTHER" id="PTHR43294:SF20">
    <property type="entry name" value="P-TYPE ATPASE"/>
    <property type="match status" value="1"/>
</dbReference>
<dbReference type="Gene3D" id="3.40.1110.10">
    <property type="entry name" value="Calcium-transporting ATPase, cytoplasmic domain N"/>
    <property type="match status" value="1"/>
</dbReference>
<dbReference type="Gene3D" id="3.40.50.1000">
    <property type="entry name" value="HAD superfamily/HAD-like"/>
    <property type="match status" value="1"/>
</dbReference>
<feature type="transmembrane region" description="Helical" evidence="11">
    <location>
        <begin position="841"/>
        <end position="861"/>
    </location>
</feature>
<dbReference type="GO" id="GO:1990573">
    <property type="term" value="P:potassium ion import across plasma membrane"/>
    <property type="evidence" value="ECO:0007669"/>
    <property type="project" value="TreeGrafter"/>
</dbReference>
<keyword evidence="3" id="KW-0597">Phosphoprotein</keyword>
<evidence type="ECO:0000256" key="5">
    <source>
        <dbReference type="ARBA" id="ARBA00022741"/>
    </source>
</evidence>
<feature type="domain" description="Cation-transporting P-type ATPase N-terminal" evidence="12">
    <location>
        <begin position="8"/>
        <end position="82"/>
    </location>
</feature>
<dbReference type="GO" id="GO:0005391">
    <property type="term" value="F:P-type sodium:potassium-exchanging transporter activity"/>
    <property type="evidence" value="ECO:0007669"/>
    <property type="project" value="TreeGrafter"/>
</dbReference>
<dbReference type="PANTHER" id="PTHR43294">
    <property type="entry name" value="SODIUM/POTASSIUM-TRANSPORTING ATPASE SUBUNIT ALPHA"/>
    <property type="match status" value="1"/>
</dbReference>
<dbReference type="Pfam" id="PF00689">
    <property type="entry name" value="Cation_ATPase_C"/>
    <property type="match status" value="1"/>
</dbReference>
<gene>
    <name evidence="13" type="ORF">ENQ20_14385</name>
</gene>
<dbReference type="NCBIfam" id="TIGR01494">
    <property type="entry name" value="ATPase_P-type"/>
    <property type="match status" value="2"/>
</dbReference>
<evidence type="ECO:0000256" key="11">
    <source>
        <dbReference type="SAM" id="Phobius"/>
    </source>
</evidence>
<feature type="transmembrane region" description="Helical" evidence="11">
    <location>
        <begin position="873"/>
        <end position="890"/>
    </location>
</feature>
<dbReference type="GO" id="GO:0005524">
    <property type="term" value="F:ATP binding"/>
    <property type="evidence" value="ECO:0007669"/>
    <property type="project" value="UniProtKB-KW"/>
</dbReference>
<dbReference type="SUPFAM" id="SSF81653">
    <property type="entry name" value="Calcium ATPase, transduction domain A"/>
    <property type="match status" value="1"/>
</dbReference>
<feature type="transmembrane region" description="Helical" evidence="11">
    <location>
        <begin position="58"/>
        <end position="80"/>
    </location>
</feature>
<keyword evidence="4 11" id="KW-0812">Transmembrane</keyword>
<dbReference type="InterPro" id="IPR006068">
    <property type="entry name" value="ATPase_P-typ_cation-transptr_C"/>
</dbReference>
<evidence type="ECO:0000256" key="4">
    <source>
        <dbReference type="ARBA" id="ARBA00022692"/>
    </source>
</evidence>
<dbReference type="InterPro" id="IPR044492">
    <property type="entry name" value="P_typ_ATPase_HD_dom"/>
</dbReference>
<name>A0A7C1FUG4_9CHLR</name>
<dbReference type="SFLD" id="SFLDF00027">
    <property type="entry name" value="p-type_atpase"/>
    <property type="match status" value="1"/>
</dbReference>
<feature type="transmembrane region" description="Helical" evidence="11">
    <location>
        <begin position="798"/>
        <end position="820"/>
    </location>
</feature>
<comment type="subcellular location">
    <subcellularLocation>
        <location evidence="1">Endomembrane system</location>
        <topology evidence="1">Multi-pass membrane protein</topology>
    </subcellularLocation>
</comment>
<dbReference type="Pfam" id="PF13246">
    <property type="entry name" value="Cation_ATPase"/>
    <property type="match status" value="1"/>
</dbReference>
<dbReference type="InterPro" id="IPR023299">
    <property type="entry name" value="ATPase_P-typ_cyto_dom_N"/>
</dbReference>
<dbReference type="GO" id="GO:0036376">
    <property type="term" value="P:sodium ion export across plasma membrane"/>
    <property type="evidence" value="ECO:0007669"/>
    <property type="project" value="TreeGrafter"/>
</dbReference>
<dbReference type="GO" id="GO:0030007">
    <property type="term" value="P:intracellular potassium ion homeostasis"/>
    <property type="evidence" value="ECO:0007669"/>
    <property type="project" value="TreeGrafter"/>
</dbReference>
<dbReference type="SUPFAM" id="SSF81665">
    <property type="entry name" value="Calcium ATPase, transmembrane domain M"/>
    <property type="match status" value="1"/>
</dbReference>
<dbReference type="SUPFAM" id="SSF81660">
    <property type="entry name" value="Metal cation-transporting ATPase, ATP-binding domain N"/>
    <property type="match status" value="1"/>
</dbReference>
<keyword evidence="8" id="KW-1278">Translocase</keyword>
<accession>A0A7C1FUG4</accession>
<dbReference type="PRINTS" id="PR00119">
    <property type="entry name" value="CATATPASE"/>
</dbReference>
<dbReference type="SFLD" id="SFLDS00003">
    <property type="entry name" value="Haloacid_Dehalogenase"/>
    <property type="match status" value="1"/>
</dbReference>
<evidence type="ECO:0000256" key="7">
    <source>
        <dbReference type="ARBA" id="ARBA00022842"/>
    </source>
</evidence>
<sequence length="906" mass="98080">MQTLLGKHWHSLPIEEVIQFLETNPESGLAIFEVKHRQERFGPNTLTPQRGKSPLMRFLLQFHNPLIYILLIATVITAVIKDIVDATIVFAVVLVNAIIGYIQESRAERAIEALAKVMTTEATVIRAGKMQRIPADELTLGDLVLLKAGDKVPADLRLIRSRDLQIAEAALTGESVPAQKDADIVVPPEAVLADRHNMAYASTLVTYGTGVGVVTAIGDNTEVGRISQLISTAEELQTPLTRKIAQFSRLLLFAILALAAVTFAIGIWRGHSVIDTFVAAIALAVAMIPEGLPAALTVTLAIGVSRMAQRRAIIRKLPAVETLGSVTVICSDKTGTLTQNQMTVQQICVTGATYRVSGIGYAPSGEIWHDDKMVTTFDGHAALVETLRAGLLCNDSALVEEEGVWRAEGDPTEVALIVAARKAGLTTEDLPRIDAIPFESQHQYMATMHDAGSQQERIVFVKGAVEAILARCAWTLDNTGNQVPLNSEAVLSQVDAMASQGLRVLAFAKARLPATTMTLRHEDIQSGLVFLGLQGMIDPPRPEAITAVRACQTAGIQVKMITGDHALTAAAIARELGLGRNTHGPDGLPEVMTGAELADCSDAELIQRVEAIDVFARVSPEQKLRLVDAYQSRNHVVAMTGDGVNDGPALKQADVGIAMGITGTEVAKEAADMILTDDNFATIEAAVEEGRGIFDNLTKIIAWTLPTNLGEGLIVLWGIVLGVTLPILPVQVLWINMTTVAVLGLVLAMETREPGIMNRPPRRPDAPILTRALIWRIVIVSLIILVGAVSMFELELQAGASLAAARTVAVNTVIMVEVFFLLNCRSLTYSMFQIGVFSNRWVLVGILIMMILQLLYTYTPFMNTIMQSAPIDAAAWMRIIGVGFVGYLLVEVEKWLRRRYDREGAK</sequence>
<dbReference type="Pfam" id="PF00690">
    <property type="entry name" value="Cation_ATPase_N"/>
    <property type="match status" value="1"/>
</dbReference>
<dbReference type="Pfam" id="PF00122">
    <property type="entry name" value="E1-E2_ATPase"/>
    <property type="match status" value="1"/>
</dbReference>
<evidence type="ECO:0000259" key="12">
    <source>
        <dbReference type="SMART" id="SM00831"/>
    </source>
</evidence>
<comment type="caution">
    <text evidence="13">The sequence shown here is derived from an EMBL/GenBank/DDBJ whole genome shotgun (WGS) entry which is preliminary data.</text>
</comment>
<dbReference type="PRINTS" id="PR00120">
    <property type="entry name" value="HATPASE"/>
</dbReference>
<evidence type="ECO:0000256" key="10">
    <source>
        <dbReference type="ARBA" id="ARBA00023136"/>
    </source>
</evidence>
<feature type="transmembrane region" description="Helical" evidence="11">
    <location>
        <begin position="86"/>
        <end position="102"/>
    </location>
</feature>
<evidence type="ECO:0000256" key="8">
    <source>
        <dbReference type="ARBA" id="ARBA00022967"/>
    </source>
</evidence>
<dbReference type="GO" id="GO:0005886">
    <property type="term" value="C:plasma membrane"/>
    <property type="evidence" value="ECO:0007669"/>
    <property type="project" value="TreeGrafter"/>
</dbReference>
<dbReference type="AlphaFoldDB" id="A0A7C1FUG4"/>
<dbReference type="InterPro" id="IPR018303">
    <property type="entry name" value="ATPase_P-typ_P_site"/>
</dbReference>
<dbReference type="Gene3D" id="2.70.150.10">
    <property type="entry name" value="Calcium-transporting ATPase, cytoplasmic transduction domain A"/>
    <property type="match status" value="1"/>
</dbReference>
<feature type="transmembrane region" description="Helical" evidence="11">
    <location>
        <begin position="277"/>
        <end position="304"/>
    </location>
</feature>
<dbReference type="FunFam" id="3.40.50.1000:FF:000028">
    <property type="entry name" value="Calcium-transporting P-type ATPase, putative"/>
    <property type="match status" value="1"/>
</dbReference>
<dbReference type="InterPro" id="IPR050510">
    <property type="entry name" value="Cation_transp_ATPase_P-type"/>
</dbReference>
<dbReference type="CDD" id="cd02080">
    <property type="entry name" value="P-type_ATPase_cation"/>
    <property type="match status" value="1"/>
</dbReference>
<dbReference type="PROSITE" id="PS00154">
    <property type="entry name" value="ATPASE_E1_E2"/>
    <property type="match status" value="1"/>
</dbReference>
<evidence type="ECO:0000256" key="9">
    <source>
        <dbReference type="ARBA" id="ARBA00022989"/>
    </source>
</evidence>
<dbReference type="SUPFAM" id="SSF56784">
    <property type="entry name" value="HAD-like"/>
    <property type="match status" value="1"/>
</dbReference>
<dbReference type="SFLD" id="SFLDG00002">
    <property type="entry name" value="C1.7:_P-type_atpase_like"/>
    <property type="match status" value="1"/>
</dbReference>
<dbReference type="GO" id="GO:0006883">
    <property type="term" value="P:intracellular sodium ion homeostasis"/>
    <property type="evidence" value="ECO:0007669"/>
    <property type="project" value="TreeGrafter"/>
</dbReference>
<evidence type="ECO:0000313" key="13">
    <source>
        <dbReference type="EMBL" id="HDX32655.1"/>
    </source>
</evidence>
<dbReference type="InterPro" id="IPR023298">
    <property type="entry name" value="ATPase_P-typ_TM_dom_sf"/>
</dbReference>
<dbReference type="GO" id="GO:0012505">
    <property type="term" value="C:endomembrane system"/>
    <property type="evidence" value="ECO:0007669"/>
    <property type="project" value="UniProtKB-SubCell"/>
</dbReference>
<evidence type="ECO:0000256" key="2">
    <source>
        <dbReference type="ARBA" id="ARBA00005675"/>
    </source>
</evidence>
<dbReference type="EMBL" id="DSMG01000148">
    <property type="protein sequence ID" value="HDX32655.1"/>
    <property type="molecule type" value="Genomic_DNA"/>
</dbReference>
<dbReference type="FunFam" id="3.40.50.1000:FF:000001">
    <property type="entry name" value="Phospholipid-transporting ATPase IC"/>
    <property type="match status" value="1"/>
</dbReference>
<evidence type="ECO:0000256" key="6">
    <source>
        <dbReference type="ARBA" id="ARBA00022840"/>
    </source>
</evidence>